<comment type="caution">
    <text evidence="1">The sequence shown here is derived from an EMBL/GenBank/DDBJ whole genome shotgun (WGS) entry which is preliminary data.</text>
</comment>
<gene>
    <name evidence="1" type="ORF">chiPu_0023588</name>
</gene>
<keyword evidence="2" id="KW-1185">Reference proteome</keyword>
<name>A0A401TBF8_CHIPU</name>
<evidence type="ECO:0000313" key="1">
    <source>
        <dbReference type="EMBL" id="GCC39934.1"/>
    </source>
</evidence>
<protein>
    <submittedName>
        <fullName evidence="1">Uncharacterized protein</fullName>
    </submittedName>
</protein>
<reference evidence="1 2" key="1">
    <citation type="journal article" date="2018" name="Nat. Ecol. Evol.">
        <title>Shark genomes provide insights into elasmobranch evolution and the origin of vertebrates.</title>
        <authorList>
            <person name="Hara Y"/>
            <person name="Yamaguchi K"/>
            <person name="Onimaru K"/>
            <person name="Kadota M"/>
            <person name="Koyanagi M"/>
            <person name="Keeley SD"/>
            <person name="Tatsumi K"/>
            <person name="Tanaka K"/>
            <person name="Motone F"/>
            <person name="Kageyama Y"/>
            <person name="Nozu R"/>
            <person name="Adachi N"/>
            <person name="Nishimura O"/>
            <person name="Nakagawa R"/>
            <person name="Tanegashima C"/>
            <person name="Kiyatake I"/>
            <person name="Matsumoto R"/>
            <person name="Murakumo K"/>
            <person name="Nishida K"/>
            <person name="Terakita A"/>
            <person name="Kuratani S"/>
            <person name="Sato K"/>
            <person name="Hyodo S Kuraku.S."/>
        </authorList>
    </citation>
    <scope>NUCLEOTIDE SEQUENCE [LARGE SCALE GENOMIC DNA]</scope>
</reference>
<organism evidence="1 2">
    <name type="scientific">Chiloscyllium punctatum</name>
    <name type="common">Brownbanded bambooshark</name>
    <name type="synonym">Hemiscyllium punctatum</name>
    <dbReference type="NCBI Taxonomy" id="137246"/>
    <lineage>
        <taxon>Eukaryota</taxon>
        <taxon>Metazoa</taxon>
        <taxon>Chordata</taxon>
        <taxon>Craniata</taxon>
        <taxon>Vertebrata</taxon>
        <taxon>Chondrichthyes</taxon>
        <taxon>Elasmobranchii</taxon>
        <taxon>Galeomorphii</taxon>
        <taxon>Galeoidea</taxon>
        <taxon>Orectolobiformes</taxon>
        <taxon>Hemiscylliidae</taxon>
        <taxon>Chiloscyllium</taxon>
    </lineage>
</organism>
<evidence type="ECO:0000313" key="2">
    <source>
        <dbReference type="Proteomes" id="UP000287033"/>
    </source>
</evidence>
<sequence length="231" mass="24759">RGKTVDVRGGGEGVLRSVAEGGCVKWFPSPPTPSPINPPPPSSLRPNLDFQHFSVRAADRVLRTDLLRRGGWLRFGREGRRCERGSVALLARDVGGGAEGRLVFEEGGGATRAPSLCVSGTCVGSGGGSQGDVRQLCLAVGDWCRRTCNEGADETRPAIGRRVPAMRQLRGRADGGGVAGNTATGAWSRWKLLIDTERQTLEQAGSQITPCYFMLSVPLNTYRNEEQNLVL</sequence>
<dbReference type="Proteomes" id="UP000287033">
    <property type="component" value="Unassembled WGS sequence"/>
</dbReference>
<feature type="non-terminal residue" evidence="1">
    <location>
        <position position="1"/>
    </location>
</feature>
<accession>A0A401TBF8</accession>
<dbReference type="EMBL" id="BEZZ01023508">
    <property type="protein sequence ID" value="GCC39934.1"/>
    <property type="molecule type" value="Genomic_DNA"/>
</dbReference>
<proteinExistence type="predicted"/>
<dbReference type="AlphaFoldDB" id="A0A401TBF8"/>